<reference evidence="3" key="1">
    <citation type="submission" date="2016-08" db="EMBL/GenBank/DDBJ databases">
        <authorList>
            <person name="Varghese N."/>
            <person name="Submissions Spin"/>
        </authorList>
    </citation>
    <scope>NUCLEOTIDE SEQUENCE [LARGE SCALE GENOMIC DNA]</scope>
    <source>
        <strain evidence="3">ERR11</strain>
    </source>
</reference>
<evidence type="ECO:0000313" key="2">
    <source>
        <dbReference type="EMBL" id="SCB51788.1"/>
    </source>
</evidence>
<keyword evidence="3" id="KW-1185">Reference proteome</keyword>
<name>A0A1C3XHR4_9BRAD</name>
<organism evidence="2 3">
    <name type="scientific">Bradyrhizobium shewense</name>
    <dbReference type="NCBI Taxonomy" id="1761772"/>
    <lineage>
        <taxon>Bacteria</taxon>
        <taxon>Pseudomonadati</taxon>
        <taxon>Pseudomonadota</taxon>
        <taxon>Alphaproteobacteria</taxon>
        <taxon>Hyphomicrobiales</taxon>
        <taxon>Nitrobacteraceae</taxon>
        <taxon>Bradyrhizobium</taxon>
    </lineage>
</organism>
<sequence length="76" mass="8298">MTVDRKRKESDAVVAERMADAVAYLITVAREAGLGSISSDLLAIRRKLRARAKVDDASPPSPASNETDHIEARYSK</sequence>
<accession>A0A1C3XHR4</accession>
<dbReference type="EMBL" id="FMAI01000016">
    <property type="protein sequence ID" value="SCB51788.1"/>
    <property type="molecule type" value="Genomic_DNA"/>
</dbReference>
<feature type="compositionally biased region" description="Basic and acidic residues" evidence="1">
    <location>
        <begin position="66"/>
        <end position="76"/>
    </location>
</feature>
<evidence type="ECO:0000313" key="3">
    <source>
        <dbReference type="Proteomes" id="UP000199184"/>
    </source>
</evidence>
<evidence type="ECO:0000256" key="1">
    <source>
        <dbReference type="SAM" id="MobiDB-lite"/>
    </source>
</evidence>
<gene>
    <name evidence="2" type="ORF">GA0061098_101658</name>
</gene>
<dbReference type="AlphaFoldDB" id="A0A1C3XHR4"/>
<proteinExistence type="predicted"/>
<protein>
    <submittedName>
        <fullName evidence="2">Uncharacterized protein</fullName>
    </submittedName>
</protein>
<dbReference type="Proteomes" id="UP000199184">
    <property type="component" value="Unassembled WGS sequence"/>
</dbReference>
<feature type="region of interest" description="Disordered" evidence="1">
    <location>
        <begin position="51"/>
        <end position="76"/>
    </location>
</feature>